<feature type="domain" description="DUF4746" evidence="4">
    <location>
        <begin position="67"/>
        <end position="372"/>
    </location>
</feature>
<feature type="non-terminal residue" evidence="5">
    <location>
        <position position="1"/>
    </location>
</feature>
<keyword evidence="3" id="KW-0812">Transmembrane</keyword>
<name>A0A0T6AXX3_9SCAR</name>
<dbReference type="AlphaFoldDB" id="A0A0T6AXX3"/>
<evidence type="ECO:0000259" key="4">
    <source>
        <dbReference type="Pfam" id="PF15928"/>
    </source>
</evidence>
<dbReference type="OrthoDB" id="10263751at2759"/>
<keyword evidence="6" id="KW-1185">Reference proteome</keyword>
<evidence type="ECO:0000313" key="6">
    <source>
        <dbReference type="Proteomes" id="UP000051574"/>
    </source>
</evidence>
<feature type="transmembrane region" description="Helical" evidence="3">
    <location>
        <begin position="79"/>
        <end position="101"/>
    </location>
</feature>
<evidence type="ECO:0000256" key="3">
    <source>
        <dbReference type="SAM" id="Phobius"/>
    </source>
</evidence>
<evidence type="ECO:0000313" key="5">
    <source>
        <dbReference type="EMBL" id="KRT79725.1"/>
    </source>
</evidence>
<dbReference type="Pfam" id="PF15928">
    <property type="entry name" value="DUF4746"/>
    <property type="match status" value="1"/>
</dbReference>
<feature type="region of interest" description="Disordered" evidence="2">
    <location>
        <begin position="370"/>
        <end position="489"/>
    </location>
</feature>
<accession>A0A0T6AXX3</accession>
<gene>
    <name evidence="5" type="ORF">AMK59_8718</name>
</gene>
<keyword evidence="1" id="KW-0175">Coiled coil</keyword>
<evidence type="ECO:0000256" key="2">
    <source>
        <dbReference type="SAM" id="MobiDB-lite"/>
    </source>
</evidence>
<organism evidence="5 6">
    <name type="scientific">Oryctes borbonicus</name>
    <dbReference type="NCBI Taxonomy" id="1629725"/>
    <lineage>
        <taxon>Eukaryota</taxon>
        <taxon>Metazoa</taxon>
        <taxon>Ecdysozoa</taxon>
        <taxon>Arthropoda</taxon>
        <taxon>Hexapoda</taxon>
        <taxon>Insecta</taxon>
        <taxon>Pterygota</taxon>
        <taxon>Neoptera</taxon>
        <taxon>Endopterygota</taxon>
        <taxon>Coleoptera</taxon>
        <taxon>Polyphaga</taxon>
        <taxon>Scarabaeiformia</taxon>
        <taxon>Scarabaeidae</taxon>
        <taxon>Dynastinae</taxon>
        <taxon>Oryctes</taxon>
    </lineage>
</organism>
<keyword evidence="3" id="KW-0472">Membrane</keyword>
<feature type="compositionally biased region" description="Acidic residues" evidence="2">
    <location>
        <begin position="425"/>
        <end position="449"/>
    </location>
</feature>
<feature type="region of interest" description="Disordered" evidence="2">
    <location>
        <begin position="205"/>
        <end position="224"/>
    </location>
</feature>
<protein>
    <recommendedName>
        <fullName evidence="4">DUF4746 domain-containing protein</fullName>
    </recommendedName>
</protein>
<keyword evidence="3" id="KW-1133">Transmembrane helix</keyword>
<feature type="compositionally biased region" description="Acidic residues" evidence="2">
    <location>
        <begin position="209"/>
        <end position="224"/>
    </location>
</feature>
<dbReference type="InterPro" id="IPR031827">
    <property type="entry name" value="DUF4746"/>
</dbReference>
<proteinExistence type="predicted"/>
<dbReference type="Proteomes" id="UP000051574">
    <property type="component" value="Unassembled WGS sequence"/>
</dbReference>
<evidence type="ECO:0000256" key="1">
    <source>
        <dbReference type="SAM" id="Coils"/>
    </source>
</evidence>
<feature type="compositionally biased region" description="Basic residues" evidence="2">
    <location>
        <begin position="377"/>
        <end position="387"/>
    </location>
</feature>
<feature type="compositionally biased region" description="Basic and acidic residues" evidence="2">
    <location>
        <begin position="395"/>
        <end position="404"/>
    </location>
</feature>
<sequence length="489" mass="55200">KMVNFMFGANAPKLTRLITEELKREQAIREGLKARQEMDIMELSSEEQVRHEALEKERLESEAIELEVKMKAKNERLNLIVNCILQTFSANGILVVFPYALDKITMLHDLWETGGVKPGHIEKMSFKNICVEDLLYFTDYRFPERILELGSANACSCYMVKMEDPENNDNVDNVVLTAVYGTSQQPPGSQDSFALKMRTMVKIAPKESENEDQQSEQPEEEELDGVWVPPNKQTRALAIYMLFPSHASSHVPPEPEPTPPHIAVAYDAIKRSEVMALVEECSKDVLRFGFFTDEKPETAKLIAKTVVHFEKKAEETTYGEKLIVQLSKKHSDTVLAFAQLGPSYMSPNTVEGEKECKLFFPKDYDEPEIEEVEPTIKKKSKKKKKGHPPPEGEEEKSKLSEEGASKGSFIEGEEAGERADFTPDMVEEGEEDETTSQYEDGDETEEMPEEADKATSPMTDEMDHTTTDPTTEHADQRTPDTAEATPVSE</sequence>
<dbReference type="EMBL" id="LJIG01022598">
    <property type="protein sequence ID" value="KRT79725.1"/>
    <property type="molecule type" value="Genomic_DNA"/>
</dbReference>
<feature type="compositionally biased region" description="Basic and acidic residues" evidence="2">
    <location>
        <begin position="461"/>
        <end position="480"/>
    </location>
</feature>
<reference evidence="5 6" key="1">
    <citation type="submission" date="2015-09" db="EMBL/GenBank/DDBJ databases">
        <title>Draft genome of the scarab beetle Oryctes borbonicus.</title>
        <authorList>
            <person name="Meyer J.M."/>
            <person name="Markov G.V."/>
            <person name="Baskaran P."/>
            <person name="Herrmann M."/>
            <person name="Sommer R.J."/>
            <person name="Roedelsperger C."/>
        </authorList>
    </citation>
    <scope>NUCLEOTIDE SEQUENCE [LARGE SCALE GENOMIC DNA]</scope>
    <source>
        <strain evidence="5">OB123</strain>
        <tissue evidence="5">Whole animal</tissue>
    </source>
</reference>
<feature type="coiled-coil region" evidence="1">
    <location>
        <begin position="49"/>
        <end position="76"/>
    </location>
</feature>
<comment type="caution">
    <text evidence="5">The sequence shown here is derived from an EMBL/GenBank/DDBJ whole genome shotgun (WGS) entry which is preliminary data.</text>
</comment>